<dbReference type="InterPro" id="IPR008532">
    <property type="entry name" value="NFACT_RNA-bd"/>
</dbReference>
<feature type="domain" description="NFACT RNA-binding" evidence="8">
    <location>
        <begin position="556"/>
        <end position="669"/>
    </location>
</feature>
<evidence type="ECO:0000256" key="7">
    <source>
        <dbReference type="SAM" id="MobiDB-lite"/>
    </source>
</evidence>
<dbReference type="AlphaFoldDB" id="A0A517L882"/>
<keyword evidence="3" id="KW-0963">Cytoplasm</keyword>
<feature type="compositionally biased region" description="Basic residues" evidence="7">
    <location>
        <begin position="889"/>
        <end position="906"/>
    </location>
</feature>
<proteinExistence type="inferred from homology"/>
<feature type="compositionally biased region" description="Acidic residues" evidence="7">
    <location>
        <begin position="442"/>
        <end position="468"/>
    </location>
</feature>
<dbReference type="InterPro" id="IPR021846">
    <property type="entry name" value="NFACT-C"/>
</dbReference>
<feature type="compositionally biased region" description="Basic and acidic residues" evidence="7">
    <location>
        <begin position="969"/>
        <end position="978"/>
    </location>
</feature>
<dbReference type="Proteomes" id="UP000316270">
    <property type="component" value="Chromosome 6"/>
</dbReference>
<feature type="region of interest" description="Disordered" evidence="7">
    <location>
        <begin position="761"/>
        <end position="985"/>
    </location>
</feature>
<dbReference type="Pfam" id="PF05670">
    <property type="entry name" value="NFACT-R_1"/>
    <property type="match status" value="1"/>
</dbReference>
<dbReference type="GO" id="GO:1990112">
    <property type="term" value="C:RQC complex"/>
    <property type="evidence" value="ECO:0007669"/>
    <property type="project" value="TreeGrafter"/>
</dbReference>
<keyword evidence="11" id="KW-1185">Reference proteome</keyword>
<keyword evidence="4 6" id="KW-0175">Coiled coil</keyword>
<dbReference type="InterPro" id="IPR051608">
    <property type="entry name" value="RQC_Subunit_NEMF"/>
</dbReference>
<dbReference type="GO" id="GO:0005737">
    <property type="term" value="C:cytoplasm"/>
    <property type="evidence" value="ECO:0007669"/>
    <property type="project" value="UniProtKB-SubCell"/>
</dbReference>
<feature type="region of interest" description="Disordered" evidence="7">
    <location>
        <begin position="442"/>
        <end position="474"/>
    </location>
</feature>
<evidence type="ECO:0000256" key="5">
    <source>
        <dbReference type="ARBA" id="ARBA00070414"/>
    </source>
</evidence>
<feature type="coiled-coil region" evidence="6">
    <location>
        <begin position="338"/>
        <end position="369"/>
    </location>
</feature>
<accession>A0A517L882</accession>
<feature type="compositionally biased region" description="Gly residues" evidence="7">
    <location>
        <begin position="1103"/>
        <end position="1117"/>
    </location>
</feature>
<evidence type="ECO:0000313" key="11">
    <source>
        <dbReference type="Proteomes" id="UP000316270"/>
    </source>
</evidence>
<protein>
    <recommendedName>
        <fullName evidence="5">Ribosome quality control complex subunit 2</fullName>
    </recommendedName>
</protein>
<dbReference type="Pfam" id="PF11923">
    <property type="entry name" value="NFACT-C"/>
    <property type="match status" value="1"/>
</dbReference>
<feature type="region of interest" description="Disordered" evidence="7">
    <location>
        <begin position="1103"/>
        <end position="1131"/>
    </location>
</feature>
<name>A0A517L882_9PEZI</name>
<dbReference type="GO" id="GO:0043023">
    <property type="term" value="F:ribosomal large subunit binding"/>
    <property type="evidence" value="ECO:0007669"/>
    <property type="project" value="TreeGrafter"/>
</dbReference>
<dbReference type="STRING" id="50376.A0A517L882"/>
<dbReference type="EMBL" id="CP042190">
    <property type="protein sequence ID" value="QDS71842.1"/>
    <property type="molecule type" value="Genomic_DNA"/>
</dbReference>
<feature type="domain" description="NFACT protein C-terminal" evidence="9">
    <location>
        <begin position="990"/>
        <end position="1095"/>
    </location>
</feature>
<dbReference type="PANTHER" id="PTHR15239">
    <property type="entry name" value="NUCLEAR EXPORT MEDIATOR FACTOR NEMF"/>
    <property type="match status" value="1"/>
</dbReference>
<evidence type="ECO:0000256" key="6">
    <source>
        <dbReference type="SAM" id="Coils"/>
    </source>
</evidence>
<dbReference type="GO" id="GO:1990116">
    <property type="term" value="P:ribosome-associated ubiquitin-dependent protein catabolic process"/>
    <property type="evidence" value="ECO:0007669"/>
    <property type="project" value="TreeGrafter"/>
</dbReference>
<comment type="similarity">
    <text evidence="2">Belongs to the NEMF family.</text>
</comment>
<evidence type="ECO:0000256" key="2">
    <source>
        <dbReference type="ARBA" id="ARBA00008318"/>
    </source>
</evidence>
<dbReference type="GO" id="GO:0000049">
    <property type="term" value="F:tRNA binding"/>
    <property type="evidence" value="ECO:0007669"/>
    <property type="project" value="TreeGrafter"/>
</dbReference>
<evidence type="ECO:0000259" key="9">
    <source>
        <dbReference type="Pfam" id="PF11923"/>
    </source>
</evidence>
<dbReference type="Pfam" id="PF05833">
    <property type="entry name" value="NFACT_N"/>
    <property type="match status" value="1"/>
</dbReference>
<feature type="region of interest" description="Disordered" evidence="7">
    <location>
        <begin position="719"/>
        <end position="738"/>
    </location>
</feature>
<dbReference type="GO" id="GO:0072344">
    <property type="term" value="P:rescue of stalled ribosome"/>
    <property type="evidence" value="ECO:0007669"/>
    <property type="project" value="TreeGrafter"/>
</dbReference>
<gene>
    <name evidence="10" type="ORF">FKW77_009890</name>
</gene>
<feature type="compositionally biased region" description="Basic residues" evidence="7">
    <location>
        <begin position="841"/>
        <end position="853"/>
    </location>
</feature>
<dbReference type="OrthoDB" id="207084at2759"/>
<evidence type="ECO:0000259" key="8">
    <source>
        <dbReference type="Pfam" id="PF05670"/>
    </source>
</evidence>
<dbReference type="PANTHER" id="PTHR15239:SF6">
    <property type="entry name" value="RIBOSOME QUALITY CONTROL COMPLEX SUBUNIT NEMF"/>
    <property type="match status" value="1"/>
</dbReference>
<dbReference type="FunFam" id="2.30.310.10:FF:000003">
    <property type="entry name" value="Zinc knuckle domain containing protein"/>
    <property type="match status" value="1"/>
</dbReference>
<organism evidence="10 11">
    <name type="scientific">Venturia effusa</name>
    <dbReference type="NCBI Taxonomy" id="50376"/>
    <lineage>
        <taxon>Eukaryota</taxon>
        <taxon>Fungi</taxon>
        <taxon>Dikarya</taxon>
        <taxon>Ascomycota</taxon>
        <taxon>Pezizomycotina</taxon>
        <taxon>Dothideomycetes</taxon>
        <taxon>Pleosporomycetidae</taxon>
        <taxon>Venturiales</taxon>
        <taxon>Venturiaceae</taxon>
        <taxon>Venturia</taxon>
    </lineage>
</organism>
<evidence type="ECO:0000256" key="4">
    <source>
        <dbReference type="ARBA" id="ARBA00023054"/>
    </source>
</evidence>
<comment type="subcellular location">
    <subcellularLocation>
        <location evidence="1">Cytoplasm</location>
    </subcellularLocation>
</comment>
<feature type="compositionally biased region" description="Basic and acidic residues" evidence="7">
    <location>
        <begin position="937"/>
        <end position="953"/>
    </location>
</feature>
<evidence type="ECO:0000313" key="10">
    <source>
        <dbReference type="EMBL" id="QDS71842.1"/>
    </source>
</evidence>
<sequence length="1131" mass="123941">MKQRYSSLDVKVIAHELNARLTSLRVSNIYDLSSRIFLIKFSKPDHKEQFVIDSGFRAHLTSFVRTTAATPSPFVAKLRKTLKTRRVTEVKQVGTDRILQFTFSDGQYFLFLEFYAGGNIVLTDNELNVLALLRMVNEGEEHERLRVGLKYNLYMRQNYEGVPELTVERIKAGLQKAIDGAAAEGCGKKGKKAGKDLLKKGLSKSINEIPPILIDHAMKVKAFDSTVLPMDVRQSEDSLGHLLEVLKEAKKVVEEITSTDVVKGYILAKPAAGKADAPSKDGNAQEEKAEKQGTIYDDFHPFKPRQFEDDPNITFLEFEGFNKTVDEFFSSIEGQKLESKLSEREEAARKKLEAARQEHKKRLGGLQEVQELNIRKAEAILANVARVEEAQAAMNGLIGQGMDWVDIGRLIENEQSRDNEVAKLIKLPLKLHENTITLLLGEAEEQEDESADESASESESESSDSEEESTIKKKAKRPVLDTRLTIDIDLSLTPWANASQYYEQKKTAAVKEEKTLQASTKALKSAEQKITLDLKKGLKVEKDVLRPVRKAIWFEKFHYFISSDGYLVLGGKDAQQNEILYRRYLKKGDIYVHADLNGASSVIIKNNPSTPDAPIPPSTLSQAGTLSVASSNAWDTKAVMSAYWVNADQVSKTAPTGEYLADGGFMIRGKKNFLPPAPLLLGFALMFNISEESKARHQKHRFQNPAKLASEAADVVSAKATANAQNHVEDADSEEEFPDAQLDAGAADSDEEDFPDVKLAAEDGDSEADTAVGTQHDSDFESDEDDDSKPSRNPLQSGADANANDNVPGGGDRPESSLSQADTLDDDSVAVSVDEKENKSGYRHLPAKHRQLLKKGVSPAAIAAMSEHGDLDSQNSQDDDTTTIGGSKNKTHPLPRGKRGKQKKAIAKYSNQDEDERALAMRILGSKSGQDAAAAEAEAKRAKEEQAAKDKERRRLQHLKTQEAGKAAEAARRAALEAEHEEDNDDLTRDSLLNLDAFIGRPLPGDELLSAIPICAPWAALSTYKYKAKLQPGAIKKGKAVNEILGKWQLATKHPKALDRTSTDVEKIWPAEVAFIDGLKAVESVGVIPVTKVRVLMAGGADGKGGGGVQAGKGKGNGKTAKRGGRGSKKK</sequence>
<reference evidence="10 11" key="1">
    <citation type="submission" date="2019-07" db="EMBL/GenBank/DDBJ databases">
        <title>Finished genome of Venturia effusa.</title>
        <authorList>
            <person name="Young C.A."/>
            <person name="Cox M.P."/>
            <person name="Ganley A.R.D."/>
            <person name="David W.J."/>
        </authorList>
    </citation>
    <scope>NUCLEOTIDE SEQUENCE [LARGE SCALE GENOMIC DNA]</scope>
    <source>
        <strain evidence="11">albino</strain>
    </source>
</reference>
<evidence type="ECO:0000256" key="1">
    <source>
        <dbReference type="ARBA" id="ARBA00004496"/>
    </source>
</evidence>
<evidence type="ECO:0000256" key="3">
    <source>
        <dbReference type="ARBA" id="ARBA00022490"/>
    </source>
</evidence>
<dbReference type="Gene3D" id="2.30.310.10">
    <property type="entry name" value="ibrinogen binding protein from staphylococcus aureus domain"/>
    <property type="match status" value="1"/>
</dbReference>
<feature type="compositionally biased region" description="Basic residues" evidence="7">
    <location>
        <begin position="1120"/>
        <end position="1131"/>
    </location>
</feature>